<sequence>MCCRFACYIYFLQTWLFSGIGYLVCCGSVCERFVSYHLVCENSCQTCLA</sequence>
<name>A0A0A9F2U7_ARUDO</name>
<evidence type="ECO:0000313" key="1">
    <source>
        <dbReference type="EMBL" id="JAE07375.1"/>
    </source>
</evidence>
<proteinExistence type="predicted"/>
<protein>
    <submittedName>
        <fullName evidence="1">Uncharacterized protein</fullName>
    </submittedName>
</protein>
<accession>A0A0A9F2U7</accession>
<reference evidence="1" key="2">
    <citation type="journal article" date="2015" name="Data Brief">
        <title>Shoot transcriptome of the giant reed, Arundo donax.</title>
        <authorList>
            <person name="Barrero R.A."/>
            <person name="Guerrero F.D."/>
            <person name="Moolhuijzen P."/>
            <person name="Goolsby J.A."/>
            <person name="Tidwell J."/>
            <person name="Bellgard S.E."/>
            <person name="Bellgard M.I."/>
        </authorList>
    </citation>
    <scope>NUCLEOTIDE SEQUENCE</scope>
    <source>
        <tissue evidence="1">Shoot tissue taken approximately 20 cm above the soil surface</tissue>
    </source>
</reference>
<dbReference type="AlphaFoldDB" id="A0A0A9F2U7"/>
<organism evidence="1">
    <name type="scientific">Arundo donax</name>
    <name type="common">Giant reed</name>
    <name type="synonym">Donax arundinaceus</name>
    <dbReference type="NCBI Taxonomy" id="35708"/>
    <lineage>
        <taxon>Eukaryota</taxon>
        <taxon>Viridiplantae</taxon>
        <taxon>Streptophyta</taxon>
        <taxon>Embryophyta</taxon>
        <taxon>Tracheophyta</taxon>
        <taxon>Spermatophyta</taxon>
        <taxon>Magnoliopsida</taxon>
        <taxon>Liliopsida</taxon>
        <taxon>Poales</taxon>
        <taxon>Poaceae</taxon>
        <taxon>PACMAD clade</taxon>
        <taxon>Arundinoideae</taxon>
        <taxon>Arundineae</taxon>
        <taxon>Arundo</taxon>
    </lineage>
</organism>
<dbReference type="EMBL" id="GBRH01190521">
    <property type="protein sequence ID" value="JAE07375.1"/>
    <property type="molecule type" value="Transcribed_RNA"/>
</dbReference>
<reference evidence="1" key="1">
    <citation type="submission" date="2014-09" db="EMBL/GenBank/DDBJ databases">
        <authorList>
            <person name="Magalhaes I.L.F."/>
            <person name="Oliveira U."/>
            <person name="Santos F.R."/>
            <person name="Vidigal T.H.D.A."/>
            <person name="Brescovit A.D."/>
            <person name="Santos A.J."/>
        </authorList>
    </citation>
    <scope>NUCLEOTIDE SEQUENCE</scope>
    <source>
        <tissue evidence="1">Shoot tissue taken approximately 20 cm above the soil surface</tissue>
    </source>
</reference>